<dbReference type="Pfam" id="PF04937">
    <property type="entry name" value="DUF659"/>
    <property type="match status" value="1"/>
</dbReference>
<dbReference type="PANTHER" id="PTHR32166:SF63">
    <property type="entry name" value="HAT TRANSPOSON SUPERFAMILY PROTEIN"/>
    <property type="match status" value="1"/>
</dbReference>
<dbReference type="EMBL" id="JARAOO010000011">
    <property type="protein sequence ID" value="KAJ7952057.1"/>
    <property type="molecule type" value="Genomic_DNA"/>
</dbReference>
<evidence type="ECO:0000313" key="4">
    <source>
        <dbReference type="Proteomes" id="UP001163823"/>
    </source>
</evidence>
<accession>A0AAD7L5Y5</accession>
<dbReference type="KEGG" id="qsa:O6P43_028009"/>
<dbReference type="InterPro" id="IPR007021">
    <property type="entry name" value="DUF659"/>
</dbReference>
<feature type="domain" description="HAT C-terminal dimerisation" evidence="2">
    <location>
        <begin position="596"/>
        <end position="653"/>
    </location>
</feature>
<name>A0AAD7L5Y5_QUISA</name>
<dbReference type="PANTHER" id="PTHR32166">
    <property type="entry name" value="OSJNBA0013A04.12 PROTEIN"/>
    <property type="match status" value="1"/>
</dbReference>
<keyword evidence="4" id="KW-1185">Reference proteome</keyword>
<dbReference type="SUPFAM" id="SSF53098">
    <property type="entry name" value="Ribonuclease H-like"/>
    <property type="match status" value="1"/>
</dbReference>
<sequence length="714" mass="80704">MSMIVDTIHQKTILSFCSDLKMTSCEGSINIHDHGTTIDQKKCRVKCNYCGKIVSGFFRLKCHLGGGSKDVKTCDGVPANIGELFRNKLLEAKKESIGRDAGELCYPDLPWKRNGCLNSNSVKHRKCESTQTAGHQNGRLEEMECVSNDSLTERVPIPSGHVCSQTDISDESKSCSTPSQLQKYIGQFFYETGLDFSAVNSPSFKRMIYAALSYGRVECKIPDCQELKGWILQDEVREMQEYVRKVRNTWETTGCSILLDGWKDEKGRSLVNFLVDCPEGMVYLRSSDVSPFIGDVDALNLLLDGVINEVGIGNVVQIIACSSTGWEGAIGKQFMERYRSVFWTVSASHCIELMLEKIVMIDSVKGVLEKAKTITKFIHGHPMLLQLLKKHTSGQALIKPSKIRSLVPILTLENIVREKEKLLDMLASSEWTTSSWVSMREGKRVAELVEDDSFWTGSEMVLKATIPLLRVLYLINGNNKGTVGYIYETMDQVKETIKKEFKNKKSQYMPFWEVIDEIWDSFLHSPLHAAGYYFNPSLFYSSDFFADAEVAFGLLCCIVRMVQELRVQDLISQQLDGYRLARGDFKDGSAVERINNTSPVRWWSQYGQQHPELQRFAIRILSQTCDGASKYGLKRTLAEKLLTKGRNQIEEQQQLRYLTFVHYNLQLQQYGSGGKSDLVGEEVDSMHNWILDDAPKIGSQSGNSSVFMDELGNH</sequence>
<dbReference type="AlphaFoldDB" id="A0AAD7L5Y5"/>
<proteinExistence type="predicted"/>
<comment type="caution">
    <text evidence="3">The sequence shown here is derived from an EMBL/GenBank/DDBJ whole genome shotgun (WGS) entry which is preliminary data.</text>
</comment>
<dbReference type="InterPro" id="IPR008906">
    <property type="entry name" value="HATC_C_dom"/>
</dbReference>
<evidence type="ECO:0000313" key="3">
    <source>
        <dbReference type="EMBL" id="KAJ7952057.1"/>
    </source>
</evidence>
<organism evidence="3 4">
    <name type="scientific">Quillaja saponaria</name>
    <name type="common">Soap bark tree</name>
    <dbReference type="NCBI Taxonomy" id="32244"/>
    <lineage>
        <taxon>Eukaryota</taxon>
        <taxon>Viridiplantae</taxon>
        <taxon>Streptophyta</taxon>
        <taxon>Embryophyta</taxon>
        <taxon>Tracheophyta</taxon>
        <taxon>Spermatophyta</taxon>
        <taxon>Magnoliopsida</taxon>
        <taxon>eudicotyledons</taxon>
        <taxon>Gunneridae</taxon>
        <taxon>Pentapetalae</taxon>
        <taxon>rosids</taxon>
        <taxon>fabids</taxon>
        <taxon>Fabales</taxon>
        <taxon>Quillajaceae</taxon>
        <taxon>Quillaja</taxon>
    </lineage>
</organism>
<reference evidence="3" key="1">
    <citation type="journal article" date="2023" name="Science">
        <title>Elucidation of the pathway for biosynthesis of saponin adjuvants from the soapbark tree.</title>
        <authorList>
            <person name="Reed J."/>
            <person name="Orme A."/>
            <person name="El-Demerdash A."/>
            <person name="Owen C."/>
            <person name="Martin L.B.B."/>
            <person name="Misra R.C."/>
            <person name="Kikuchi S."/>
            <person name="Rejzek M."/>
            <person name="Martin A.C."/>
            <person name="Harkess A."/>
            <person name="Leebens-Mack J."/>
            <person name="Louveau T."/>
            <person name="Stephenson M.J."/>
            <person name="Osbourn A."/>
        </authorList>
    </citation>
    <scope>NUCLEOTIDE SEQUENCE</scope>
    <source>
        <strain evidence="3">S10</strain>
    </source>
</reference>
<protein>
    <submittedName>
        <fullName evidence="3">HAT transposon superfamily protein</fullName>
    </submittedName>
</protein>
<evidence type="ECO:0000259" key="2">
    <source>
        <dbReference type="Pfam" id="PF05699"/>
    </source>
</evidence>
<dbReference type="GO" id="GO:0046983">
    <property type="term" value="F:protein dimerization activity"/>
    <property type="evidence" value="ECO:0007669"/>
    <property type="project" value="InterPro"/>
</dbReference>
<dbReference type="Pfam" id="PF05699">
    <property type="entry name" value="Dimer_Tnp_hAT"/>
    <property type="match status" value="1"/>
</dbReference>
<feature type="domain" description="DUF659" evidence="1">
    <location>
        <begin position="222"/>
        <end position="374"/>
    </location>
</feature>
<dbReference type="InterPro" id="IPR012337">
    <property type="entry name" value="RNaseH-like_sf"/>
</dbReference>
<dbReference type="Proteomes" id="UP001163823">
    <property type="component" value="Chromosome 11"/>
</dbReference>
<evidence type="ECO:0000259" key="1">
    <source>
        <dbReference type="Pfam" id="PF04937"/>
    </source>
</evidence>
<gene>
    <name evidence="3" type="ORF">O6P43_028009</name>
</gene>